<protein>
    <recommendedName>
        <fullName evidence="3">Alpha/beta hydrolase fold-3 domain-containing protein</fullName>
    </recommendedName>
</protein>
<dbReference type="EMBL" id="JAXOVC010000001">
    <property type="protein sequence ID" value="KAK4506778.1"/>
    <property type="molecule type" value="Genomic_DNA"/>
</dbReference>
<feature type="active site" evidence="1">
    <location>
        <position position="297"/>
    </location>
</feature>
<evidence type="ECO:0000256" key="2">
    <source>
        <dbReference type="SAM" id="MobiDB-lite"/>
    </source>
</evidence>
<dbReference type="InterPro" id="IPR013094">
    <property type="entry name" value="AB_hydrolase_3"/>
</dbReference>
<feature type="domain" description="Alpha/beta hydrolase fold-3" evidence="3">
    <location>
        <begin position="220"/>
        <end position="354"/>
    </location>
</feature>
<dbReference type="SUPFAM" id="SSF53474">
    <property type="entry name" value="alpha/beta-Hydrolases"/>
    <property type="match status" value="1"/>
</dbReference>
<organism evidence="4 5">
    <name type="scientific">Zasmidium cellare</name>
    <name type="common">Wine cellar mold</name>
    <name type="synonym">Racodium cellare</name>
    <dbReference type="NCBI Taxonomy" id="395010"/>
    <lineage>
        <taxon>Eukaryota</taxon>
        <taxon>Fungi</taxon>
        <taxon>Dikarya</taxon>
        <taxon>Ascomycota</taxon>
        <taxon>Pezizomycotina</taxon>
        <taxon>Dothideomycetes</taxon>
        <taxon>Dothideomycetidae</taxon>
        <taxon>Mycosphaerellales</taxon>
        <taxon>Mycosphaerellaceae</taxon>
        <taxon>Zasmidium</taxon>
    </lineage>
</organism>
<evidence type="ECO:0000313" key="5">
    <source>
        <dbReference type="Proteomes" id="UP001305779"/>
    </source>
</evidence>
<dbReference type="Proteomes" id="UP001305779">
    <property type="component" value="Unassembled WGS sequence"/>
</dbReference>
<evidence type="ECO:0000256" key="1">
    <source>
        <dbReference type="PROSITE-ProRule" id="PRU10038"/>
    </source>
</evidence>
<sequence length="701" mass="79546">MLDHILGRPSTRFRKYQVFCVVLLWSIYLAKFPRHGPPGVRRLSKWLSKRFTMHQAVVVSCVGLYVSRNFARVVGLESPEPLANLYERSFFRATWVTTALDAGFWTAMHLRPKWIRSICEIVFTVYYLVCAEQADEMVRRVRGDLSLDHLRVSWNKPNTPILKFVTGLLRPKLMNWPPRRIEIPRPKNSDYTKPTEAWIYFEGSREELLHQDRVILDIPGGGFVAMDPKCHNDKLMAWGAKAKCPVVALNYGKAPEYPYPYALYECYDAYYQIIATRGKCVGLSGEVVPRIIVSGDSAGGNLAIAMTLLLLDSDSQHTSWQPGSRGKNLLPPPEAICAIYPALEMNIGNWMTDEQLALLKQPQQRKENKDLLRRKSEDYRRLTPATPYASDDEDDSDATVKPKQKPVLERRPTSSQGNRRPATRLAMSSMISYFNDRILSPEMLRAMILLYIGEHNKPDFATDYFLSPLRAPEELLSKFPRTFLLCGERDPLVDDTAIFAGRLRQAHALEFKRRQELGLEHEDARFNEKKHVEVHFVPGVSHGFLQFVSVYPAGWQYIHKCARWMRDLFDENDKNFEPASVASNGAPGSSDYFSYAPSPRSRRGSTSEEKPLEIPSKLRMTSITSNGSTSHRRRGSTTTSGSGATRSRGRVQRSTSGRKSPAEARHFMISRLSSTEDLVSRRMNGVTQNLGMDSTKEAPGG</sequence>
<dbReference type="InterPro" id="IPR033140">
    <property type="entry name" value="Lipase_GDXG_put_SER_AS"/>
</dbReference>
<dbReference type="Pfam" id="PF07859">
    <property type="entry name" value="Abhydrolase_3"/>
    <property type="match status" value="2"/>
</dbReference>
<dbReference type="PANTHER" id="PTHR23025">
    <property type="entry name" value="TRIACYLGLYCEROL LIPASE"/>
    <property type="match status" value="1"/>
</dbReference>
<name>A0ABR0EZZ0_ZASCE</name>
<dbReference type="PANTHER" id="PTHR23025:SF3">
    <property type="entry name" value="HORMONE-SENSITIVE LIPASE"/>
    <property type="match status" value="1"/>
</dbReference>
<dbReference type="InterPro" id="IPR029058">
    <property type="entry name" value="AB_hydrolase_fold"/>
</dbReference>
<dbReference type="Gene3D" id="3.40.50.1820">
    <property type="entry name" value="alpha/beta hydrolase"/>
    <property type="match status" value="1"/>
</dbReference>
<comment type="caution">
    <text evidence="4">The sequence shown here is derived from an EMBL/GenBank/DDBJ whole genome shotgun (WGS) entry which is preliminary data.</text>
</comment>
<feature type="domain" description="Alpha/beta hydrolase fold-3" evidence="3">
    <location>
        <begin position="430"/>
        <end position="507"/>
    </location>
</feature>
<feature type="region of interest" description="Disordered" evidence="2">
    <location>
        <begin position="579"/>
        <end position="666"/>
    </location>
</feature>
<accession>A0ABR0EZZ0</accession>
<dbReference type="PROSITE" id="PS01174">
    <property type="entry name" value="LIPASE_GDXG_SER"/>
    <property type="match status" value="1"/>
</dbReference>
<feature type="compositionally biased region" description="Low complexity" evidence="2">
    <location>
        <begin position="636"/>
        <end position="646"/>
    </location>
</feature>
<evidence type="ECO:0000313" key="4">
    <source>
        <dbReference type="EMBL" id="KAK4506778.1"/>
    </source>
</evidence>
<evidence type="ECO:0000259" key="3">
    <source>
        <dbReference type="Pfam" id="PF07859"/>
    </source>
</evidence>
<proteinExistence type="predicted"/>
<reference evidence="4 5" key="1">
    <citation type="journal article" date="2023" name="G3 (Bethesda)">
        <title>A chromosome-level genome assembly of Zasmidium syzygii isolated from banana leaves.</title>
        <authorList>
            <person name="van Westerhoven A.C."/>
            <person name="Mehrabi R."/>
            <person name="Talebi R."/>
            <person name="Steentjes M.B.F."/>
            <person name="Corcolon B."/>
            <person name="Chong P.A."/>
            <person name="Kema G.H.J."/>
            <person name="Seidl M.F."/>
        </authorList>
    </citation>
    <scope>NUCLEOTIDE SEQUENCE [LARGE SCALE GENOMIC DNA]</scope>
    <source>
        <strain evidence="4 5">P124</strain>
    </source>
</reference>
<gene>
    <name evidence="4" type="ORF">PRZ48_000511</name>
</gene>
<feature type="region of interest" description="Disordered" evidence="2">
    <location>
        <begin position="382"/>
        <end position="422"/>
    </location>
</feature>
<keyword evidence="5" id="KW-1185">Reference proteome</keyword>